<dbReference type="AlphaFoldDB" id="A0A2K8U8Z1"/>
<dbReference type="InterPro" id="IPR025746">
    <property type="entry name" value="PilX_N_dom"/>
</dbReference>
<proteinExistence type="predicted"/>
<gene>
    <name evidence="3" type="ORF">THSYN_13525</name>
</gene>
<feature type="domain" description="Type 4 fimbrial biogenesis protein PilX N-terminal" evidence="2">
    <location>
        <begin position="16"/>
        <end position="66"/>
    </location>
</feature>
<feature type="domain" description="PilX/PilW C-terminal" evidence="1">
    <location>
        <begin position="99"/>
        <end position="173"/>
    </location>
</feature>
<reference evidence="3 4" key="1">
    <citation type="submission" date="2017-03" db="EMBL/GenBank/DDBJ databases">
        <title>Complete genome sequence of Candidatus 'Thiodictyon syntrophicum' sp. nov. strain Cad16T, a photolithoautotroph purple sulfur bacterium isolated from an alpine meromictic lake.</title>
        <authorList>
            <person name="Luedin S.M."/>
            <person name="Pothier J.F."/>
            <person name="Danza F."/>
            <person name="Storelli N."/>
            <person name="Wittwer M."/>
            <person name="Tonolla M."/>
        </authorList>
    </citation>
    <scope>NUCLEOTIDE SEQUENCE [LARGE SCALE GENOMIC DNA]</scope>
    <source>
        <strain evidence="3 4">Cad16T</strain>
    </source>
</reference>
<dbReference type="Pfam" id="PF14341">
    <property type="entry name" value="PilX_N"/>
    <property type="match status" value="1"/>
</dbReference>
<evidence type="ECO:0000313" key="3">
    <source>
        <dbReference type="EMBL" id="AUB81879.1"/>
    </source>
</evidence>
<accession>A0A2K8U8Z1</accession>
<sequence>MIHIQRIRHGRAHCARGATLLIGMILLLLMSAVALTSLKAIKTEERMAGNLQDRYLAFQAAEAALREAEELLSQPSLPPFGAAMGLYRYDQTDIPTAFGFATGNAREYRNDLGVVARRPLYIIEQMEPGVEQGASLVVGTRYGTDMRATYRITAIGYGGAATTRAVLQSSYRR</sequence>
<evidence type="ECO:0000313" key="4">
    <source>
        <dbReference type="Proteomes" id="UP000232638"/>
    </source>
</evidence>
<dbReference type="EMBL" id="CP020370">
    <property type="protein sequence ID" value="AUB81879.1"/>
    <property type="molecule type" value="Genomic_DNA"/>
</dbReference>
<evidence type="ECO:0008006" key="5">
    <source>
        <dbReference type="Google" id="ProtNLM"/>
    </source>
</evidence>
<protein>
    <recommendedName>
        <fullName evidence="5">Type 4 fimbrial biogenesis protein PilX N-terminal domain-containing protein</fullName>
    </recommendedName>
</protein>
<dbReference type="Pfam" id="PF13681">
    <property type="entry name" value="PilX"/>
    <property type="match status" value="1"/>
</dbReference>
<dbReference type="InterPro" id="IPR025205">
    <property type="entry name" value="PilX/PilW_C"/>
</dbReference>
<dbReference type="OrthoDB" id="5772909at2"/>
<keyword evidence="4" id="KW-1185">Reference proteome</keyword>
<name>A0A2K8U8Z1_9GAMM</name>
<organism evidence="3 4">
    <name type="scientific">Candidatus Thiodictyon syntrophicum</name>
    <dbReference type="NCBI Taxonomy" id="1166950"/>
    <lineage>
        <taxon>Bacteria</taxon>
        <taxon>Pseudomonadati</taxon>
        <taxon>Pseudomonadota</taxon>
        <taxon>Gammaproteobacteria</taxon>
        <taxon>Chromatiales</taxon>
        <taxon>Chromatiaceae</taxon>
        <taxon>Thiodictyon</taxon>
    </lineage>
</organism>
<dbReference type="RefSeq" id="WP_100919633.1">
    <property type="nucleotide sequence ID" value="NZ_CP020370.1"/>
</dbReference>
<evidence type="ECO:0000259" key="1">
    <source>
        <dbReference type="Pfam" id="PF13681"/>
    </source>
</evidence>
<evidence type="ECO:0000259" key="2">
    <source>
        <dbReference type="Pfam" id="PF14341"/>
    </source>
</evidence>
<dbReference type="Proteomes" id="UP000232638">
    <property type="component" value="Chromosome"/>
</dbReference>
<dbReference type="KEGG" id="tsy:THSYN_13525"/>